<gene>
    <name evidence="3" type="ORF">CPT_Stahl58</name>
</gene>
<evidence type="ECO:0000259" key="1">
    <source>
        <dbReference type="Pfam" id="PF01471"/>
    </source>
</evidence>
<dbReference type="Pfam" id="PF13539">
    <property type="entry name" value="Peptidase_M15_4"/>
    <property type="match status" value="1"/>
</dbReference>
<dbReference type="GO" id="GO:0008233">
    <property type="term" value="F:peptidase activity"/>
    <property type="evidence" value="ECO:0007669"/>
    <property type="project" value="InterPro"/>
</dbReference>
<dbReference type="InterPro" id="IPR036365">
    <property type="entry name" value="PGBD-like_sf"/>
</dbReference>
<evidence type="ECO:0000313" key="3">
    <source>
        <dbReference type="EMBL" id="AKA61486.1"/>
    </source>
</evidence>
<feature type="domain" description="Peptidase M15C" evidence="2">
    <location>
        <begin position="86"/>
        <end position="147"/>
    </location>
</feature>
<dbReference type="Proteomes" id="UP000033015">
    <property type="component" value="Segment"/>
</dbReference>
<evidence type="ECO:0000259" key="2">
    <source>
        <dbReference type="Pfam" id="PF13539"/>
    </source>
</evidence>
<dbReference type="InterPro" id="IPR009045">
    <property type="entry name" value="Zn_M74/Hedgehog-like"/>
</dbReference>
<reference evidence="3 4" key="1">
    <citation type="journal article" date="2015" name="Genome Announc.">
        <title>Complete Genome Sequence of Bacillus megaterium Siphophage Stahl.</title>
        <authorList>
            <person name="Brizendine A.M."/>
            <person name="Rousseau S."/>
            <person name="Hernandez A.C."/>
            <person name="Kuty Everett G.F."/>
        </authorList>
    </citation>
    <scope>NUCLEOTIDE SEQUENCE [LARGE SCALE GENOMIC DNA]</scope>
</reference>
<dbReference type="SUPFAM" id="SSF47090">
    <property type="entry name" value="PGBD-like"/>
    <property type="match status" value="1"/>
</dbReference>
<accession>A0A0E3JT47</accession>
<dbReference type="RefSeq" id="YP_009203662.1">
    <property type="nucleotide sequence ID" value="NC_028856.1"/>
</dbReference>
<dbReference type="Gene3D" id="3.30.1380.10">
    <property type="match status" value="1"/>
</dbReference>
<feature type="domain" description="Peptidoglycan binding-like" evidence="1">
    <location>
        <begin position="182"/>
        <end position="237"/>
    </location>
</feature>
<dbReference type="SUPFAM" id="SSF55166">
    <property type="entry name" value="Hedgehog/DD-peptidase"/>
    <property type="match status" value="1"/>
</dbReference>
<dbReference type="InterPro" id="IPR036366">
    <property type="entry name" value="PGBDSf"/>
</dbReference>
<name>A0A0E3JT47_9CAUD</name>
<organism evidence="3 4">
    <name type="scientific">Bacillus phage Stahl</name>
    <dbReference type="NCBI Taxonomy" id="1610832"/>
    <lineage>
        <taxon>Viruses</taxon>
        <taxon>Duplodnaviria</taxon>
        <taxon>Heunggongvirae</taxon>
        <taxon>Uroviricota</taxon>
        <taxon>Caudoviricetes</taxon>
        <taxon>Slashvirus</taxon>
        <taxon>Slashvirus stahl</taxon>
    </lineage>
</organism>
<dbReference type="KEGG" id="vg:26647861"/>
<dbReference type="Pfam" id="PF01471">
    <property type="entry name" value="PG_binding_1"/>
    <property type="match status" value="1"/>
</dbReference>
<protein>
    <submittedName>
        <fullName evidence="3">Peptidase</fullName>
    </submittedName>
</protein>
<reference evidence="4" key="2">
    <citation type="submission" date="2015-01" db="EMBL/GenBank/DDBJ databases">
        <title>Complete Genome of Bacillus megaterium Siphophage Stahl.</title>
        <authorList>
            <person name="Brizendine A.M."/>
            <person name="Rousseau S."/>
            <person name="Hernandez A.C."/>
            <person name="Everett G.F.K."/>
        </authorList>
    </citation>
    <scope>NUCLEOTIDE SEQUENCE [LARGE SCALE GENOMIC DNA]</scope>
</reference>
<dbReference type="InterPro" id="IPR002477">
    <property type="entry name" value="Peptidoglycan-bd-like"/>
</dbReference>
<keyword evidence="4" id="KW-1185">Reference proteome</keyword>
<dbReference type="InterPro" id="IPR039561">
    <property type="entry name" value="Peptidase_M15C"/>
</dbReference>
<sequence length="392" mass="42806">MAYTLDDLLKKAKPRLEGVHPSVQACALQLITKAYAKGYKLIITQGLRTIYEQNKLYAKGRTTAQLRAVGISGIAGNPSAAIVTRAKGGTSYHNYGLAFDIGILRTDEKDVDWTDSKYRPIGALGKELGLEWGGDFKSIKDTPHYQLSFGLSIADLQAGKRPKNSTVSVHPGVQVVKMGSEGSLVKEVQQKLNKLGFDCGDPDGIAGKKTVAAIEDFQAKFGLSKDGIAGRDTLAKLNQLAAEKTEEVKKEAEKKDLPKVESFGGTPIRVTTITDAGVYRHADISDKHRTIKKGTTFRVYGNTYAAWAVNDGFVQMKDVEPQAMTIHTGGVNIAMQTELKRFMSGLNKDTVLIFKSEGGNPYAEITAKGLVLVEILRYLKANKWYYKEAPKA</sequence>
<dbReference type="GeneID" id="26647861"/>
<proteinExistence type="predicted"/>
<dbReference type="Gene3D" id="1.10.101.10">
    <property type="entry name" value="PGBD-like superfamily/PGBD"/>
    <property type="match status" value="1"/>
</dbReference>
<dbReference type="CDD" id="cd14845">
    <property type="entry name" value="L-Ala-D-Glu_peptidase_like"/>
    <property type="match status" value="1"/>
</dbReference>
<evidence type="ECO:0000313" key="4">
    <source>
        <dbReference type="Proteomes" id="UP000033015"/>
    </source>
</evidence>
<dbReference type="OrthoDB" id="2928at10239"/>
<dbReference type="EMBL" id="KP696447">
    <property type="protein sequence ID" value="AKA61486.1"/>
    <property type="molecule type" value="Genomic_DNA"/>
</dbReference>